<accession>A0AAU9THQ7</accession>
<protein>
    <submittedName>
        <fullName evidence="2">Uncharacterized protein</fullName>
    </submittedName>
</protein>
<comment type="caution">
    <text evidence="2">The sequence shown here is derived from an EMBL/GenBank/DDBJ whole genome shotgun (WGS) entry which is preliminary data.</text>
</comment>
<reference evidence="2" key="1">
    <citation type="submission" date="2022-03" db="EMBL/GenBank/DDBJ databases">
        <authorList>
            <person name="Tunstrom K."/>
        </authorList>
    </citation>
    <scope>NUCLEOTIDE SEQUENCE</scope>
</reference>
<feature type="compositionally biased region" description="Low complexity" evidence="1">
    <location>
        <begin position="100"/>
        <end position="116"/>
    </location>
</feature>
<sequence>MDDFRKQVVVREQHSEQIAPTSLARQEEGLVEKIRASVVASVERMLDARLPASKNICCQQRRSTHRWRRIESARKNKTTKKSYGVTAAAIPAPRKPQPQPQGKKLQLQPKKSQPQSRKAKLSTPRTPAVLAHTAAGGNE</sequence>
<dbReference type="EMBL" id="CAKOGL010000006">
    <property type="protein sequence ID" value="CAH2087124.1"/>
    <property type="molecule type" value="Genomic_DNA"/>
</dbReference>
<evidence type="ECO:0000313" key="3">
    <source>
        <dbReference type="Proteomes" id="UP001153954"/>
    </source>
</evidence>
<feature type="region of interest" description="Disordered" evidence="1">
    <location>
        <begin position="1"/>
        <end position="21"/>
    </location>
</feature>
<gene>
    <name evidence="2" type="ORF">EEDITHA_LOCUS3417</name>
</gene>
<organism evidence="2 3">
    <name type="scientific">Euphydryas editha</name>
    <name type="common">Edith's checkerspot</name>
    <dbReference type="NCBI Taxonomy" id="104508"/>
    <lineage>
        <taxon>Eukaryota</taxon>
        <taxon>Metazoa</taxon>
        <taxon>Ecdysozoa</taxon>
        <taxon>Arthropoda</taxon>
        <taxon>Hexapoda</taxon>
        <taxon>Insecta</taxon>
        <taxon>Pterygota</taxon>
        <taxon>Neoptera</taxon>
        <taxon>Endopterygota</taxon>
        <taxon>Lepidoptera</taxon>
        <taxon>Glossata</taxon>
        <taxon>Ditrysia</taxon>
        <taxon>Papilionoidea</taxon>
        <taxon>Nymphalidae</taxon>
        <taxon>Nymphalinae</taxon>
        <taxon>Euphydryas</taxon>
    </lineage>
</organism>
<dbReference type="Proteomes" id="UP001153954">
    <property type="component" value="Unassembled WGS sequence"/>
</dbReference>
<keyword evidence="3" id="KW-1185">Reference proteome</keyword>
<feature type="region of interest" description="Disordered" evidence="1">
    <location>
        <begin position="61"/>
        <end position="139"/>
    </location>
</feature>
<name>A0AAU9THQ7_EUPED</name>
<evidence type="ECO:0000256" key="1">
    <source>
        <dbReference type="SAM" id="MobiDB-lite"/>
    </source>
</evidence>
<feature type="compositionally biased region" description="Basic and acidic residues" evidence="1">
    <location>
        <begin position="1"/>
        <end position="15"/>
    </location>
</feature>
<proteinExistence type="predicted"/>
<evidence type="ECO:0000313" key="2">
    <source>
        <dbReference type="EMBL" id="CAH2087124.1"/>
    </source>
</evidence>
<dbReference type="AlphaFoldDB" id="A0AAU9THQ7"/>